<dbReference type="KEGG" id="aee:IM676_15055"/>
<protein>
    <submittedName>
        <fullName evidence="4">Cobalt-precorrin-6A reductase</fullName>
        <ecNumber evidence="4">1.3.1.106</ecNumber>
    </submittedName>
</protein>
<dbReference type="AlphaFoldDB" id="A0A7S6RBT8"/>
<organism evidence="4 5">
    <name type="scientific">Anabaenopsis elenkinii CCIBt3563</name>
    <dbReference type="NCBI Taxonomy" id="2779889"/>
    <lineage>
        <taxon>Bacteria</taxon>
        <taxon>Bacillati</taxon>
        <taxon>Cyanobacteriota</taxon>
        <taxon>Cyanophyceae</taxon>
        <taxon>Nostocales</taxon>
        <taxon>Nodulariaceae</taxon>
        <taxon>Anabaenopsis</taxon>
    </lineage>
</organism>
<dbReference type="PANTHER" id="PTHR36925">
    <property type="entry name" value="COBALT-PRECORRIN-6A REDUCTASE"/>
    <property type="match status" value="1"/>
</dbReference>
<evidence type="ECO:0000313" key="4">
    <source>
        <dbReference type="EMBL" id="QOV22008.1"/>
    </source>
</evidence>
<dbReference type="InterPro" id="IPR003723">
    <property type="entry name" value="Precorrin-6x_reduct"/>
</dbReference>
<dbReference type="PANTHER" id="PTHR36925:SF1">
    <property type="entry name" value="COBALT-PRECORRIN-6A REDUCTASE"/>
    <property type="match status" value="1"/>
</dbReference>
<name>A0A7S6RBT8_9CYAN</name>
<dbReference type="NCBIfam" id="NF005968">
    <property type="entry name" value="PRK08057.1-2"/>
    <property type="match status" value="1"/>
</dbReference>
<dbReference type="GO" id="GO:0016994">
    <property type="term" value="F:precorrin-6A reductase activity"/>
    <property type="evidence" value="ECO:0007669"/>
    <property type="project" value="InterPro"/>
</dbReference>
<dbReference type="EMBL" id="CP063311">
    <property type="protein sequence ID" value="QOV22008.1"/>
    <property type="molecule type" value="Genomic_DNA"/>
</dbReference>
<evidence type="ECO:0000256" key="1">
    <source>
        <dbReference type="ARBA" id="ARBA00004953"/>
    </source>
</evidence>
<comment type="pathway">
    <text evidence="1">Cofactor biosynthesis; adenosylcobalamin biosynthesis.</text>
</comment>
<evidence type="ECO:0000256" key="3">
    <source>
        <dbReference type="ARBA" id="ARBA00023002"/>
    </source>
</evidence>
<dbReference type="UniPathway" id="UPA00148"/>
<reference evidence="5" key="1">
    <citation type="submission" date="2020-10" db="EMBL/GenBank/DDBJ databases">
        <title>Genome-based taxonomic classification of the species Anabaenopsis elenkinii.</title>
        <authorList>
            <person name="Delbaje E."/>
            <person name="Andreote A.P.D."/>
            <person name="Pellegrinetti T.A."/>
            <person name="Cruz R.B."/>
            <person name="Branco L.H.Z."/>
            <person name="Fiore M.F."/>
        </authorList>
    </citation>
    <scope>NUCLEOTIDE SEQUENCE [LARGE SCALE GENOMIC DNA]</scope>
    <source>
        <strain evidence="5">CCIBt3563</strain>
    </source>
</reference>
<accession>A0A7S6RBT8</accession>
<keyword evidence="3 4" id="KW-0560">Oxidoreductase</keyword>
<dbReference type="EC" id="1.3.1.106" evidence="4"/>
<dbReference type="RefSeq" id="WP_200987647.1">
    <property type="nucleotide sequence ID" value="NZ_CP063311.1"/>
</dbReference>
<dbReference type="PROSITE" id="PS51014">
    <property type="entry name" value="COBK_CBIJ"/>
    <property type="match status" value="1"/>
</dbReference>
<evidence type="ECO:0000256" key="2">
    <source>
        <dbReference type="ARBA" id="ARBA00022573"/>
    </source>
</evidence>
<dbReference type="GO" id="GO:0009236">
    <property type="term" value="P:cobalamin biosynthetic process"/>
    <property type="evidence" value="ECO:0007669"/>
    <property type="project" value="UniProtKB-UniPathway"/>
</dbReference>
<dbReference type="NCBIfam" id="TIGR00715">
    <property type="entry name" value="precor6x_red"/>
    <property type="match status" value="1"/>
</dbReference>
<evidence type="ECO:0000313" key="5">
    <source>
        <dbReference type="Proteomes" id="UP000593846"/>
    </source>
</evidence>
<keyword evidence="5" id="KW-1185">Reference proteome</keyword>
<keyword evidence="2" id="KW-0169">Cobalamin biosynthesis</keyword>
<proteinExistence type="predicted"/>
<sequence>MMRVLILGGTGEAAQLAAKVANIQGIEAITSLAGRTREPSVPLGNLRIGGFGGVTGLVNYLHQMKIDVLIDASHPFANQIAFNAAEAAMQVKIPRLKLIRPPWKQVNGDRWIEVDSIKAAAAVVENQSKRVFLSIGRQEIGAFAHLQQIWFLMRMIDPPEAQALVPPGKVLCDRGPFHIHNEREILIHHQIDTIVSKNSGGDATYAKIIVARELNLPVIMVNRPLLPPGEQVTEIDEALVWLYSLLGNRCNNSQ</sequence>
<dbReference type="Proteomes" id="UP000593846">
    <property type="component" value="Chromosome"/>
</dbReference>
<dbReference type="Pfam" id="PF02571">
    <property type="entry name" value="CbiJ"/>
    <property type="match status" value="1"/>
</dbReference>
<gene>
    <name evidence="4" type="ORF">IM676_15055</name>
</gene>